<evidence type="ECO:0000256" key="1">
    <source>
        <dbReference type="SAM" id="SignalP"/>
    </source>
</evidence>
<reference evidence="3" key="1">
    <citation type="submission" date="2021-06" db="EMBL/GenBank/DDBJ databases">
        <authorList>
            <person name="Huq M.A."/>
        </authorList>
    </citation>
    <scope>NUCLEOTIDE SEQUENCE</scope>
    <source>
        <strain evidence="3">MAH-26</strain>
    </source>
</reference>
<dbReference type="PANTHER" id="PTHR39176">
    <property type="entry name" value="PERIPLASMIC PROTEIN-RELATED"/>
    <property type="match status" value="1"/>
</dbReference>
<accession>A0A9E2W7S6</accession>
<comment type="caution">
    <text evidence="3">The sequence shown here is derived from an EMBL/GenBank/DDBJ whole genome shotgun (WGS) entry which is preliminary data.</text>
</comment>
<evidence type="ECO:0000313" key="3">
    <source>
        <dbReference type="EMBL" id="MBV4357181.1"/>
    </source>
</evidence>
<proteinExistence type="predicted"/>
<feature type="chain" id="PRO_5038527130" evidence="1">
    <location>
        <begin position="20"/>
        <end position="183"/>
    </location>
</feature>
<dbReference type="PANTHER" id="PTHR39176:SF1">
    <property type="entry name" value="PERIPLASMIC PROTEIN"/>
    <property type="match status" value="1"/>
</dbReference>
<keyword evidence="4" id="KW-1185">Reference proteome</keyword>
<name>A0A9E2W7S6_9BACT</name>
<sequence length="183" mass="20906">MKRLLLLLSLFCVAHFSFAQDSGPKEITPQVLQKLKADIEKQIPAFKQKLSRENLTADRIEFSLDTFRIEQLVSKRMDVDYSTAGMNMAVEEQTASYDKLMNKYYNKLLKTLKPEDQKVLVSAQRAWLAYRDAELKLIGTMTKEEYSGGGSIQSSIAIGSYSELVVKRAIEIFNYYDGIIKDK</sequence>
<gene>
    <name evidence="3" type="ORF">KTO63_08500</name>
</gene>
<dbReference type="AlphaFoldDB" id="A0A9E2W7S6"/>
<dbReference type="EMBL" id="JAHSPG010000003">
    <property type="protein sequence ID" value="MBV4357181.1"/>
    <property type="molecule type" value="Genomic_DNA"/>
</dbReference>
<dbReference type="RefSeq" id="WP_217790794.1">
    <property type="nucleotide sequence ID" value="NZ_JAHSPG010000003.1"/>
</dbReference>
<evidence type="ECO:0000259" key="2">
    <source>
        <dbReference type="Pfam" id="PF07007"/>
    </source>
</evidence>
<dbReference type="Proteomes" id="UP000812270">
    <property type="component" value="Unassembled WGS sequence"/>
</dbReference>
<organism evidence="3 4">
    <name type="scientific">Pinibacter aurantiacus</name>
    <dbReference type="NCBI Taxonomy" id="2851599"/>
    <lineage>
        <taxon>Bacteria</taxon>
        <taxon>Pseudomonadati</taxon>
        <taxon>Bacteroidota</taxon>
        <taxon>Chitinophagia</taxon>
        <taxon>Chitinophagales</taxon>
        <taxon>Chitinophagaceae</taxon>
        <taxon>Pinibacter</taxon>
    </lineage>
</organism>
<feature type="domain" description="Lysozyme inhibitor LprI-like N-terminal" evidence="2">
    <location>
        <begin position="81"/>
        <end position="171"/>
    </location>
</feature>
<dbReference type="InterPro" id="IPR009739">
    <property type="entry name" value="LprI-like_N"/>
</dbReference>
<evidence type="ECO:0000313" key="4">
    <source>
        <dbReference type="Proteomes" id="UP000812270"/>
    </source>
</evidence>
<feature type="signal peptide" evidence="1">
    <location>
        <begin position="1"/>
        <end position="19"/>
    </location>
</feature>
<protein>
    <submittedName>
        <fullName evidence="3">DUF1311 domain-containing protein</fullName>
    </submittedName>
</protein>
<keyword evidence="1" id="KW-0732">Signal</keyword>
<dbReference type="Pfam" id="PF07007">
    <property type="entry name" value="LprI"/>
    <property type="match status" value="1"/>
</dbReference>